<dbReference type="Gene3D" id="2.60.40.420">
    <property type="entry name" value="Cupredoxins - blue copper proteins"/>
    <property type="match status" value="1"/>
</dbReference>
<dbReference type="Proteomes" id="UP000324104">
    <property type="component" value="Unassembled WGS sequence"/>
</dbReference>
<keyword evidence="6" id="KW-1185">Reference proteome</keyword>
<evidence type="ECO:0000256" key="1">
    <source>
        <dbReference type="ARBA" id="ARBA00022723"/>
    </source>
</evidence>
<dbReference type="GO" id="GO:0005507">
    <property type="term" value="F:copper ion binding"/>
    <property type="evidence" value="ECO:0007669"/>
    <property type="project" value="InterPro"/>
</dbReference>
<dbReference type="SUPFAM" id="SSF49503">
    <property type="entry name" value="Cupredoxins"/>
    <property type="match status" value="1"/>
</dbReference>
<protein>
    <recommendedName>
        <fullName evidence="4">Blue (type 1) copper domain-containing protein</fullName>
    </recommendedName>
</protein>
<name>A0A5D5ASA9_9EURY</name>
<dbReference type="InterPro" id="IPR008972">
    <property type="entry name" value="Cupredoxin"/>
</dbReference>
<evidence type="ECO:0000256" key="2">
    <source>
        <dbReference type="ARBA" id="ARBA00023008"/>
    </source>
</evidence>
<reference evidence="5 6" key="1">
    <citation type="submission" date="2019-08" db="EMBL/GenBank/DDBJ databases">
        <title>Archaea genome.</title>
        <authorList>
            <person name="Kajale S."/>
            <person name="Shouche Y."/>
            <person name="Deshpande N."/>
            <person name="Sharma A."/>
        </authorList>
    </citation>
    <scope>NUCLEOTIDE SEQUENCE [LARGE SCALE GENOMIC DNA]</scope>
    <source>
        <strain evidence="5 6">ESP3B_9</strain>
    </source>
</reference>
<feature type="compositionally biased region" description="Polar residues" evidence="3">
    <location>
        <begin position="60"/>
        <end position="88"/>
    </location>
</feature>
<organism evidence="5 6">
    <name type="scientific">Natrialba swarupiae</name>
    <dbReference type="NCBI Taxonomy" id="2448032"/>
    <lineage>
        <taxon>Archaea</taxon>
        <taxon>Methanobacteriati</taxon>
        <taxon>Methanobacteriota</taxon>
        <taxon>Stenosarchaea group</taxon>
        <taxon>Halobacteria</taxon>
        <taxon>Halobacteriales</taxon>
        <taxon>Natrialbaceae</taxon>
        <taxon>Natrialba</taxon>
    </lineage>
</organism>
<proteinExistence type="predicted"/>
<sequence length="234" mass="25530">MAENWDESSESSRDERSPAPSVTARPGRREVLSSVGLVVSVPITGCLAGAPAERSDTETESAIDSRSASNSGGDDTSEHSGGSQSRSAALSEMATERTVEIVREDDVRFDPQLVWLKPGGRVTWINRDDRGRHDVVPIGRRTPVGATNWRSAALEEGERFERAFDREGVYDYLCTRHEEFLFGRLVVGRPDPADEPALTAPDEYPDRVRVALGDLNERTRSLLVAASDDCGCPG</sequence>
<keyword evidence="2" id="KW-0186">Copper</keyword>
<dbReference type="EMBL" id="VTAW01000006">
    <property type="protein sequence ID" value="TYT62712.1"/>
    <property type="molecule type" value="Genomic_DNA"/>
</dbReference>
<evidence type="ECO:0000259" key="4">
    <source>
        <dbReference type="Pfam" id="PF00127"/>
    </source>
</evidence>
<dbReference type="Pfam" id="PF00127">
    <property type="entry name" value="Copper-bind"/>
    <property type="match status" value="1"/>
</dbReference>
<dbReference type="InterPro" id="IPR000923">
    <property type="entry name" value="BlueCu_1"/>
</dbReference>
<evidence type="ECO:0000313" key="5">
    <source>
        <dbReference type="EMBL" id="TYT62712.1"/>
    </source>
</evidence>
<evidence type="ECO:0000313" key="6">
    <source>
        <dbReference type="Proteomes" id="UP000324104"/>
    </source>
</evidence>
<dbReference type="GO" id="GO:0009055">
    <property type="term" value="F:electron transfer activity"/>
    <property type="evidence" value="ECO:0007669"/>
    <property type="project" value="InterPro"/>
</dbReference>
<feature type="domain" description="Blue (type 1) copper" evidence="4">
    <location>
        <begin position="103"/>
        <end position="187"/>
    </location>
</feature>
<feature type="region of interest" description="Disordered" evidence="3">
    <location>
        <begin position="45"/>
        <end position="92"/>
    </location>
</feature>
<comment type="caution">
    <text evidence="5">The sequence shown here is derived from an EMBL/GenBank/DDBJ whole genome shotgun (WGS) entry which is preliminary data.</text>
</comment>
<evidence type="ECO:0000256" key="3">
    <source>
        <dbReference type="SAM" id="MobiDB-lite"/>
    </source>
</evidence>
<dbReference type="AlphaFoldDB" id="A0A5D5ASA9"/>
<gene>
    <name evidence="5" type="ORF">FYC77_06675</name>
</gene>
<dbReference type="RefSeq" id="WP_149080729.1">
    <property type="nucleotide sequence ID" value="NZ_VTAW01000006.1"/>
</dbReference>
<feature type="region of interest" description="Disordered" evidence="3">
    <location>
        <begin position="1"/>
        <end position="33"/>
    </location>
</feature>
<accession>A0A5D5ASA9</accession>
<keyword evidence="1" id="KW-0479">Metal-binding</keyword>